<evidence type="ECO:0000256" key="6">
    <source>
        <dbReference type="SAM" id="Phobius"/>
    </source>
</evidence>
<evidence type="ECO:0000256" key="2">
    <source>
        <dbReference type="ARBA" id="ARBA00005787"/>
    </source>
</evidence>
<dbReference type="PANTHER" id="PTHR31548:SF1">
    <property type="entry name" value="LD47387P"/>
    <property type="match status" value="1"/>
</dbReference>
<organism evidence="8 9">
    <name type="scientific">Patiria miniata</name>
    <name type="common">Bat star</name>
    <name type="synonym">Asterina miniata</name>
    <dbReference type="NCBI Taxonomy" id="46514"/>
    <lineage>
        <taxon>Eukaryota</taxon>
        <taxon>Metazoa</taxon>
        <taxon>Echinodermata</taxon>
        <taxon>Eleutherozoa</taxon>
        <taxon>Asterozoa</taxon>
        <taxon>Asteroidea</taxon>
        <taxon>Valvatacea</taxon>
        <taxon>Valvatida</taxon>
        <taxon>Asterinidae</taxon>
        <taxon>Patiria</taxon>
    </lineage>
</organism>
<keyword evidence="7" id="KW-0732">Signal</keyword>
<dbReference type="AlphaFoldDB" id="A0A914AN10"/>
<keyword evidence="4 6" id="KW-1133">Transmembrane helix</keyword>
<evidence type="ECO:0000256" key="1">
    <source>
        <dbReference type="ARBA" id="ARBA00004141"/>
    </source>
</evidence>
<proteinExistence type="inferred from homology"/>
<evidence type="ECO:0000256" key="5">
    <source>
        <dbReference type="ARBA" id="ARBA00023136"/>
    </source>
</evidence>
<dbReference type="Gene3D" id="1.20.140.150">
    <property type="match status" value="1"/>
</dbReference>
<feature type="signal peptide" evidence="7">
    <location>
        <begin position="1"/>
        <end position="23"/>
    </location>
</feature>
<dbReference type="GO" id="GO:0016020">
    <property type="term" value="C:membrane"/>
    <property type="evidence" value="ECO:0007669"/>
    <property type="project" value="UniProtKB-SubCell"/>
</dbReference>
<evidence type="ECO:0000313" key="8">
    <source>
        <dbReference type="EnsemblMetazoa" id="XP_038064814.1"/>
    </source>
</evidence>
<evidence type="ECO:0000313" key="9">
    <source>
        <dbReference type="Proteomes" id="UP000887568"/>
    </source>
</evidence>
<feature type="chain" id="PRO_5037286934" description="Clarin-1" evidence="7">
    <location>
        <begin position="24"/>
        <end position="249"/>
    </location>
</feature>
<name>A0A914AN10_PATMI</name>
<dbReference type="PANTHER" id="PTHR31548">
    <property type="entry name" value="CLARIN"/>
    <property type="match status" value="1"/>
</dbReference>
<sequence length="249" mass="27482">MASKRSRIPLALVFIFSLAAVGALVAAAATAHWVGAVALRQNLILNGSEPPQVPDENGQIPEYTGYIQFGLFNGQKTFNPGLGQRDTVYFAVFIEHADVYSIGYPIFVFLFIIIAAIFALVSAIFGLVNTLTVPIETIHGPIGLYMWNGIGAVCTLLACVLYLVLLLTKLTENVLNQEDIDSPNNFRTSSASFQYSYWLVVVGCGLFIVNLFCIFLAKLLADPDFMQQRKRKHDFSRGENNLGLDDIMY</sequence>
<accession>A0A914AN10</accession>
<dbReference type="OMA" id="HLGYSFY"/>
<dbReference type="OrthoDB" id="10012538at2759"/>
<evidence type="ECO:0000256" key="4">
    <source>
        <dbReference type="ARBA" id="ARBA00022989"/>
    </source>
</evidence>
<feature type="transmembrane region" description="Helical" evidence="6">
    <location>
        <begin position="106"/>
        <end position="132"/>
    </location>
</feature>
<reference evidence="8" key="1">
    <citation type="submission" date="2022-11" db="UniProtKB">
        <authorList>
            <consortium name="EnsemblMetazoa"/>
        </authorList>
    </citation>
    <scope>IDENTIFICATION</scope>
</reference>
<feature type="transmembrane region" description="Helical" evidence="6">
    <location>
        <begin position="144"/>
        <end position="165"/>
    </location>
</feature>
<evidence type="ECO:0000256" key="3">
    <source>
        <dbReference type="ARBA" id="ARBA00022692"/>
    </source>
</evidence>
<keyword evidence="9" id="KW-1185">Reference proteome</keyword>
<dbReference type="InterPro" id="IPR026748">
    <property type="entry name" value="Clarin"/>
</dbReference>
<dbReference type="Pfam" id="PF25807">
    <property type="entry name" value="Clarin-2"/>
    <property type="match status" value="1"/>
</dbReference>
<comment type="similarity">
    <text evidence="2">Belongs to the clarin family.</text>
</comment>
<keyword evidence="5 6" id="KW-0472">Membrane</keyword>
<dbReference type="RefSeq" id="XP_038064814.1">
    <property type="nucleotide sequence ID" value="XM_038208886.1"/>
</dbReference>
<evidence type="ECO:0000256" key="7">
    <source>
        <dbReference type="SAM" id="SignalP"/>
    </source>
</evidence>
<feature type="transmembrane region" description="Helical" evidence="6">
    <location>
        <begin position="195"/>
        <end position="221"/>
    </location>
</feature>
<protein>
    <recommendedName>
        <fullName evidence="10">Clarin-1</fullName>
    </recommendedName>
</protein>
<keyword evidence="3 6" id="KW-0812">Transmembrane</keyword>
<dbReference type="GO" id="GO:0007605">
    <property type="term" value="P:sensory perception of sound"/>
    <property type="evidence" value="ECO:0007669"/>
    <property type="project" value="UniProtKB-ARBA"/>
</dbReference>
<comment type="subcellular location">
    <subcellularLocation>
        <location evidence="1">Membrane</location>
        <topology evidence="1">Multi-pass membrane protein</topology>
    </subcellularLocation>
</comment>
<dbReference type="EnsemblMetazoa" id="XM_038208886.1">
    <property type="protein sequence ID" value="XP_038064814.1"/>
    <property type="gene ID" value="LOC119735177"/>
</dbReference>
<dbReference type="Proteomes" id="UP000887568">
    <property type="component" value="Unplaced"/>
</dbReference>
<evidence type="ECO:0008006" key="10">
    <source>
        <dbReference type="Google" id="ProtNLM"/>
    </source>
</evidence>
<dbReference type="GeneID" id="119735177"/>